<sequence length="179" mass="20347">MSKLCGGWKFTSNHLSDEDGRIIFIWRDPGKVRILNQSRQSLTCQITLPNSKCFTYTSIYASNLSSDRTELWVELLNVSQTLSLNSSPWMLGGDFNQILYPSENSNPDVISSNSRMLEFRDCLTQLGMFDLRFQGPLHTWTSCQPESPVAKKLDRLLVNCHLLSLFPNSFANFLPPPPL</sequence>
<protein>
    <recommendedName>
        <fullName evidence="3">Endonuclease/exonuclease/phosphatase domain-containing protein</fullName>
    </recommendedName>
</protein>
<reference evidence="1" key="1">
    <citation type="submission" date="2020-01" db="EMBL/GenBank/DDBJ databases">
        <authorList>
            <person name="Mishra B."/>
        </authorList>
    </citation>
    <scope>NUCLEOTIDE SEQUENCE [LARGE SCALE GENOMIC DNA]</scope>
</reference>
<dbReference type="AlphaFoldDB" id="A0A6D2HGH1"/>
<dbReference type="OrthoDB" id="1110856at2759"/>
<proteinExistence type="predicted"/>
<dbReference type="SUPFAM" id="SSF56219">
    <property type="entry name" value="DNase I-like"/>
    <property type="match status" value="1"/>
</dbReference>
<evidence type="ECO:0000313" key="2">
    <source>
        <dbReference type="Proteomes" id="UP000467841"/>
    </source>
</evidence>
<dbReference type="Proteomes" id="UP000467841">
    <property type="component" value="Unassembled WGS sequence"/>
</dbReference>
<organism evidence="1 2">
    <name type="scientific">Microthlaspi erraticum</name>
    <dbReference type="NCBI Taxonomy" id="1685480"/>
    <lineage>
        <taxon>Eukaryota</taxon>
        <taxon>Viridiplantae</taxon>
        <taxon>Streptophyta</taxon>
        <taxon>Embryophyta</taxon>
        <taxon>Tracheophyta</taxon>
        <taxon>Spermatophyta</taxon>
        <taxon>Magnoliopsida</taxon>
        <taxon>eudicotyledons</taxon>
        <taxon>Gunneridae</taxon>
        <taxon>Pentapetalae</taxon>
        <taxon>rosids</taxon>
        <taxon>malvids</taxon>
        <taxon>Brassicales</taxon>
        <taxon>Brassicaceae</taxon>
        <taxon>Coluteocarpeae</taxon>
        <taxon>Microthlaspi</taxon>
    </lineage>
</organism>
<accession>A0A6D2HGH1</accession>
<evidence type="ECO:0008006" key="3">
    <source>
        <dbReference type="Google" id="ProtNLM"/>
    </source>
</evidence>
<dbReference type="InterPro" id="IPR036691">
    <property type="entry name" value="Endo/exonu/phosph_ase_sf"/>
</dbReference>
<dbReference type="Gene3D" id="3.60.10.10">
    <property type="entry name" value="Endonuclease/exonuclease/phosphatase"/>
    <property type="match status" value="1"/>
</dbReference>
<dbReference type="EMBL" id="CACVBM020000133">
    <property type="protein sequence ID" value="CAA7014939.1"/>
    <property type="molecule type" value="Genomic_DNA"/>
</dbReference>
<dbReference type="PANTHER" id="PTHR33710:SF77">
    <property type="entry name" value="DNASE I-LIKE SUPERFAMILY PROTEIN"/>
    <property type="match status" value="1"/>
</dbReference>
<dbReference type="PANTHER" id="PTHR33710">
    <property type="entry name" value="BNAC02G09200D PROTEIN"/>
    <property type="match status" value="1"/>
</dbReference>
<keyword evidence="2" id="KW-1185">Reference proteome</keyword>
<comment type="caution">
    <text evidence="1">The sequence shown here is derived from an EMBL/GenBank/DDBJ whole genome shotgun (WGS) entry which is preliminary data.</text>
</comment>
<gene>
    <name evidence="1" type="ORF">MERR_LOCUS2174</name>
</gene>
<name>A0A6D2HGH1_9BRAS</name>
<evidence type="ECO:0000313" key="1">
    <source>
        <dbReference type="EMBL" id="CAA7014939.1"/>
    </source>
</evidence>